<dbReference type="Pfam" id="PF04402">
    <property type="entry name" value="SIMPL"/>
    <property type="match status" value="1"/>
</dbReference>
<gene>
    <name evidence="1" type="ORF">N6H18_12980</name>
</gene>
<accession>A0ABY6CL70</accession>
<keyword evidence="2" id="KW-1185">Reference proteome</keyword>
<name>A0ABY6CL70_9BACT</name>
<dbReference type="RefSeq" id="WP_262308703.1">
    <property type="nucleotide sequence ID" value="NZ_CP106679.1"/>
</dbReference>
<evidence type="ECO:0000313" key="1">
    <source>
        <dbReference type="EMBL" id="UXP31263.1"/>
    </source>
</evidence>
<dbReference type="Gene3D" id="3.30.70.2970">
    <property type="entry name" value="Protein of unknown function (DUF541), domain 2"/>
    <property type="match status" value="1"/>
</dbReference>
<reference evidence="1" key="1">
    <citation type="submission" date="2022-09" db="EMBL/GenBank/DDBJ databases">
        <title>Comparative genomics and taxonomic characterization of three novel marine species of genus Reichenbachiella exhibiting antioxidant and polysaccharide degradation activities.</title>
        <authorList>
            <person name="Muhammad N."/>
            <person name="Lee Y.-J."/>
            <person name="Ko J."/>
            <person name="Kim S.-G."/>
        </authorList>
    </citation>
    <scope>NUCLEOTIDE SEQUENCE</scope>
    <source>
        <strain evidence="1">BKB1-1</strain>
    </source>
</reference>
<sequence length="235" mass="26031">MKTYTLALALLMIGFVSLGQEQSMIHVSGQAELSVNPEIVVFNYSVHSNHKNYETAVNQLNTRVNSLLSDLKKAGFASEEIKTSHFNIRKSKIYNKGQEAGDEYIATQSLVVKFTFDKKKMLSSLNQTTEEASAPNLSISFELSDAQKKKTQESLMIAAMKDAKSKAQILANQEGYKVAGVKEIRHGVNTSLPPMGRNVEFAMMKTMADSGNVSQYEPTEITMSDEVNVSYLLTK</sequence>
<dbReference type="InterPro" id="IPR052022">
    <property type="entry name" value="26kDa_periplasmic_antigen"/>
</dbReference>
<protein>
    <submittedName>
        <fullName evidence="1">SIMPL domain-containing protein</fullName>
    </submittedName>
</protein>
<dbReference type="Proteomes" id="UP001065174">
    <property type="component" value="Chromosome"/>
</dbReference>
<proteinExistence type="predicted"/>
<evidence type="ECO:0000313" key="2">
    <source>
        <dbReference type="Proteomes" id="UP001065174"/>
    </source>
</evidence>
<organism evidence="1 2">
    <name type="scientific">Reichenbachiella agarivorans</name>
    <dbReference type="NCBI Taxonomy" id="2979464"/>
    <lineage>
        <taxon>Bacteria</taxon>
        <taxon>Pseudomonadati</taxon>
        <taxon>Bacteroidota</taxon>
        <taxon>Cytophagia</taxon>
        <taxon>Cytophagales</taxon>
        <taxon>Reichenbachiellaceae</taxon>
        <taxon>Reichenbachiella</taxon>
    </lineage>
</organism>
<dbReference type="PANTHER" id="PTHR34387:SF2">
    <property type="entry name" value="SLR1258 PROTEIN"/>
    <property type="match status" value="1"/>
</dbReference>
<dbReference type="Gene3D" id="3.30.110.170">
    <property type="entry name" value="Protein of unknown function (DUF541), domain 1"/>
    <property type="match status" value="1"/>
</dbReference>
<dbReference type="EMBL" id="CP106679">
    <property type="protein sequence ID" value="UXP31263.1"/>
    <property type="molecule type" value="Genomic_DNA"/>
</dbReference>
<dbReference type="InterPro" id="IPR007497">
    <property type="entry name" value="SIMPL/DUF541"/>
</dbReference>
<dbReference type="PANTHER" id="PTHR34387">
    <property type="entry name" value="SLR1258 PROTEIN"/>
    <property type="match status" value="1"/>
</dbReference>